<sequence length="47" mass="5556">MGAEKLMMYQQQGYKPRTAKEKKEYEIAIKELKHDKSIKKEAINTNN</sequence>
<comment type="caution">
    <text evidence="2">The sequence shown here is derived from an EMBL/GenBank/DDBJ whole genome shotgun (WGS) entry which is preliminary data.</text>
</comment>
<reference evidence="2" key="1">
    <citation type="submission" date="2016-10" db="EMBL/GenBank/DDBJ databases">
        <title>Sequence of Gallionella enrichment culture.</title>
        <authorList>
            <person name="Poehlein A."/>
            <person name="Muehling M."/>
            <person name="Daniel R."/>
        </authorList>
    </citation>
    <scope>NUCLEOTIDE SEQUENCE</scope>
</reference>
<gene>
    <name evidence="2" type="ORF">GALL_94280</name>
</gene>
<evidence type="ECO:0000313" key="2">
    <source>
        <dbReference type="EMBL" id="OIR08260.1"/>
    </source>
</evidence>
<protein>
    <submittedName>
        <fullName evidence="2">Uncharacterized protein</fullName>
    </submittedName>
</protein>
<accession>A0A1J5T335</accession>
<proteinExistence type="predicted"/>
<dbReference type="AlphaFoldDB" id="A0A1J5T335"/>
<organism evidence="2">
    <name type="scientific">mine drainage metagenome</name>
    <dbReference type="NCBI Taxonomy" id="410659"/>
    <lineage>
        <taxon>unclassified sequences</taxon>
        <taxon>metagenomes</taxon>
        <taxon>ecological metagenomes</taxon>
    </lineage>
</organism>
<feature type="region of interest" description="Disordered" evidence="1">
    <location>
        <begin position="1"/>
        <end position="20"/>
    </location>
</feature>
<evidence type="ECO:0000256" key="1">
    <source>
        <dbReference type="SAM" id="MobiDB-lite"/>
    </source>
</evidence>
<dbReference type="EMBL" id="MLJW01000032">
    <property type="protein sequence ID" value="OIR08260.1"/>
    <property type="molecule type" value="Genomic_DNA"/>
</dbReference>
<name>A0A1J5T335_9ZZZZ</name>